<dbReference type="AlphaFoldDB" id="A0A1A8LRL8"/>
<proteinExistence type="predicted"/>
<sequence length="92" mass="10266">MIPLRIPHLTFRMLDNSPPPPHFLLLVPLLLPVPGRLYEGLCRPLMFPHLQQEAAFPPPGISVVPSPLPLDCLPGADDVPRPADALPWIRYH</sequence>
<name>A0A1A8LRL8_9TELE</name>
<organism evidence="1">
    <name type="scientific">Nothobranchius pienaari</name>
    <dbReference type="NCBI Taxonomy" id="704102"/>
    <lineage>
        <taxon>Eukaryota</taxon>
        <taxon>Metazoa</taxon>
        <taxon>Chordata</taxon>
        <taxon>Craniata</taxon>
        <taxon>Vertebrata</taxon>
        <taxon>Euteleostomi</taxon>
        <taxon>Actinopterygii</taxon>
        <taxon>Neopterygii</taxon>
        <taxon>Teleostei</taxon>
        <taxon>Neoteleostei</taxon>
        <taxon>Acanthomorphata</taxon>
        <taxon>Ovalentaria</taxon>
        <taxon>Atherinomorphae</taxon>
        <taxon>Cyprinodontiformes</taxon>
        <taxon>Nothobranchiidae</taxon>
        <taxon>Nothobranchius</taxon>
    </lineage>
</organism>
<reference evidence="1" key="1">
    <citation type="submission" date="2016-05" db="EMBL/GenBank/DDBJ databases">
        <authorList>
            <person name="Lavstsen T."/>
            <person name="Jespersen J.S."/>
        </authorList>
    </citation>
    <scope>NUCLEOTIDE SEQUENCE</scope>
    <source>
        <tissue evidence="1">Brain</tissue>
    </source>
</reference>
<protein>
    <submittedName>
        <fullName evidence="1">Doublesex and mab-3 related transcription factor like family A2</fullName>
    </submittedName>
</protein>
<evidence type="ECO:0000313" key="1">
    <source>
        <dbReference type="EMBL" id="SBR46584.1"/>
    </source>
</evidence>
<accession>A0A1A8LRL8</accession>
<reference evidence="1" key="2">
    <citation type="submission" date="2016-06" db="EMBL/GenBank/DDBJ databases">
        <title>The genome of a short-lived fish provides insights into sex chromosome evolution and the genetic control of aging.</title>
        <authorList>
            <person name="Reichwald K."/>
            <person name="Felder M."/>
            <person name="Petzold A."/>
            <person name="Koch P."/>
            <person name="Groth M."/>
            <person name="Platzer M."/>
        </authorList>
    </citation>
    <scope>NUCLEOTIDE SEQUENCE</scope>
    <source>
        <tissue evidence="1">Brain</tissue>
    </source>
</reference>
<gene>
    <name evidence="1" type="primary">DMRTA2</name>
</gene>
<dbReference type="EMBL" id="HAEF01008428">
    <property type="protein sequence ID" value="SBR46584.1"/>
    <property type="molecule type" value="Transcribed_RNA"/>
</dbReference>